<keyword evidence="4" id="KW-1185">Reference proteome</keyword>
<feature type="signal peptide" evidence="2">
    <location>
        <begin position="1"/>
        <end position="23"/>
    </location>
</feature>
<dbReference type="RefSeq" id="WP_197166556.1">
    <property type="nucleotide sequence ID" value="NZ_JADZGI010000004.1"/>
</dbReference>
<dbReference type="AlphaFoldDB" id="A0A931MMV7"/>
<dbReference type="Proteomes" id="UP000617634">
    <property type="component" value="Unassembled WGS sequence"/>
</dbReference>
<keyword evidence="2" id="KW-0732">Signal</keyword>
<proteinExistence type="predicted"/>
<dbReference type="EMBL" id="JADZGI010000004">
    <property type="protein sequence ID" value="MBH0114760.1"/>
    <property type="molecule type" value="Genomic_DNA"/>
</dbReference>
<feature type="compositionally biased region" description="Low complexity" evidence="1">
    <location>
        <begin position="64"/>
        <end position="81"/>
    </location>
</feature>
<evidence type="ECO:0000313" key="4">
    <source>
        <dbReference type="Proteomes" id="UP000617634"/>
    </source>
</evidence>
<evidence type="ECO:0000256" key="1">
    <source>
        <dbReference type="SAM" id="MobiDB-lite"/>
    </source>
</evidence>
<feature type="region of interest" description="Disordered" evidence="1">
    <location>
        <begin position="56"/>
        <end position="81"/>
    </location>
</feature>
<comment type="caution">
    <text evidence="3">The sequence shown here is derived from an EMBL/GenBank/DDBJ whole genome shotgun (WGS) entry which is preliminary data.</text>
</comment>
<gene>
    <name evidence="3" type="ORF">I5E68_17570</name>
</gene>
<dbReference type="PROSITE" id="PS51257">
    <property type="entry name" value="PROKAR_LIPOPROTEIN"/>
    <property type="match status" value="1"/>
</dbReference>
<evidence type="ECO:0000256" key="2">
    <source>
        <dbReference type="SAM" id="SignalP"/>
    </source>
</evidence>
<accession>A0A931MMV7</accession>
<sequence>MNRASAVRTGRSAALVLALTTLAACGAADNDPGPGGVTLGEAKALDAAAAMLDARRAPEDLVEASGEPAGQPSGAAAPSQP</sequence>
<name>A0A931MMV7_9SPHN</name>
<reference evidence="3" key="1">
    <citation type="submission" date="2020-11" db="EMBL/GenBank/DDBJ databases">
        <title>Novosphingobium aureum sp. nov., a marine bacterium isolated from sediment of a salt flat.</title>
        <authorList>
            <person name="Yoo Y."/>
            <person name="Kim J.-J."/>
        </authorList>
    </citation>
    <scope>NUCLEOTIDE SEQUENCE</scope>
    <source>
        <strain evidence="3">YJ-S2-02</strain>
    </source>
</reference>
<evidence type="ECO:0000313" key="3">
    <source>
        <dbReference type="EMBL" id="MBH0114760.1"/>
    </source>
</evidence>
<feature type="chain" id="PRO_5036966354" evidence="2">
    <location>
        <begin position="24"/>
        <end position="81"/>
    </location>
</feature>
<organism evidence="3 4">
    <name type="scientific">Novosphingobium aureum</name>
    <dbReference type="NCBI Taxonomy" id="2792964"/>
    <lineage>
        <taxon>Bacteria</taxon>
        <taxon>Pseudomonadati</taxon>
        <taxon>Pseudomonadota</taxon>
        <taxon>Alphaproteobacteria</taxon>
        <taxon>Sphingomonadales</taxon>
        <taxon>Sphingomonadaceae</taxon>
        <taxon>Novosphingobium</taxon>
    </lineage>
</organism>
<protein>
    <submittedName>
        <fullName evidence="3">Uncharacterized protein</fullName>
    </submittedName>
</protein>